<protein>
    <submittedName>
        <fullName evidence="3">DUF262 domain-containing protein</fullName>
    </submittedName>
</protein>
<reference evidence="3 4" key="1">
    <citation type="submission" date="2020-04" db="EMBL/GenBank/DDBJ databases">
        <title>Antimicrobial susceptibility and clonality of vaginal-derived multi-drug resistant Mobiluncus isolates in China.</title>
        <authorList>
            <person name="Zhang X."/>
        </authorList>
    </citation>
    <scope>NUCLEOTIDE SEQUENCE [LARGE SCALE GENOMIC DNA]</scope>
    <source>
        <strain evidence="3 4">13</strain>
    </source>
</reference>
<name>A0A7Y0U2S3_9ACTO</name>
<dbReference type="Proteomes" id="UP000578252">
    <property type="component" value="Unassembled WGS sequence"/>
</dbReference>
<organism evidence="3 4">
    <name type="scientific">Mobiluncus mulieris</name>
    <dbReference type="NCBI Taxonomy" id="2052"/>
    <lineage>
        <taxon>Bacteria</taxon>
        <taxon>Bacillati</taxon>
        <taxon>Actinomycetota</taxon>
        <taxon>Actinomycetes</taxon>
        <taxon>Actinomycetales</taxon>
        <taxon>Actinomycetaceae</taxon>
        <taxon>Mobiluncus</taxon>
    </lineage>
</organism>
<evidence type="ECO:0000259" key="2">
    <source>
        <dbReference type="Pfam" id="PF07510"/>
    </source>
</evidence>
<gene>
    <name evidence="3" type="ORF">HHJ78_10460</name>
</gene>
<evidence type="ECO:0000313" key="4">
    <source>
        <dbReference type="Proteomes" id="UP000578252"/>
    </source>
</evidence>
<dbReference type="AlphaFoldDB" id="A0A7Y0U2S3"/>
<dbReference type="Pfam" id="PF07510">
    <property type="entry name" value="GmrSD_C"/>
    <property type="match status" value="1"/>
</dbReference>
<accession>A0A7Y0U2S3</accession>
<sequence>MDSQIDELAIVDKSGYSIFNGTTYYSIHLYQRAYSWTESQIEQLIDDINGLDDRVEKYYLGSLIVSKLNKCPESADNKRNYHFKPSQEEENYFEVIDGQQRLTTLLLLLIFIKNDNLPKLKNTLSYECRQRAQKTFERLIEKESIPDEECDEAILDGYGVIKDKFEADKIDIDSFISKLAKLRLFRIQVPSGTDLNSYFEIMNTRGEQLEQHDILKARLMSHIDDEQHKTIFARIWDACSDMTGYVQMHFDTSTQKILFGDDWQLCGSNQLGSIINSSNDSAETCSVTLQEILDNDPNSNSKSDFDDEQRDYSEKAHFESIISFPYFLLHVLRVFTQVEKTELDVVNKQSNLIDDRNLLAEYDKVVNVIQNGTSSYEHYSNNSDSSGNPESTINTTDFPMDFIYCLLKCRFLFDKYIIKREYAGDSGESEWSLKELRTSKNGNNKNIYYVNTRPATDDTNIDSNTKDSNLIIQSALRVSYTSPKSMHWITDLLIWLYKNDSGQLDNFCEVTKEIARDAVKNYLSDSGRNSMGTATPRIVFNYLDYLLWEREKEKYKDFVFEFRNSVEHWYPQHPSEGTFEPCPSEILNSFGNLCLVTRSINSKFSNMSPEAKKTTFKEMIKKGSLKLRIMSEMTTTDNGWRKTSVKQHGDEMFKILEDDCGINSTNAS</sequence>
<feature type="domain" description="GmrSD restriction endonucleases C-terminal" evidence="2">
    <location>
        <begin position="535"/>
        <end position="655"/>
    </location>
</feature>
<dbReference type="Pfam" id="PF03235">
    <property type="entry name" value="GmrSD_N"/>
    <property type="match status" value="1"/>
</dbReference>
<dbReference type="InterPro" id="IPR011089">
    <property type="entry name" value="GmrSD_C"/>
</dbReference>
<proteinExistence type="predicted"/>
<dbReference type="EMBL" id="JABCUR010000012">
    <property type="protein sequence ID" value="NMW65916.1"/>
    <property type="molecule type" value="Genomic_DNA"/>
</dbReference>
<dbReference type="PANTHER" id="PTHR35149">
    <property type="entry name" value="SLL5132 PROTEIN"/>
    <property type="match status" value="1"/>
</dbReference>
<dbReference type="InterPro" id="IPR004919">
    <property type="entry name" value="GmrSD_N"/>
</dbReference>
<evidence type="ECO:0000259" key="1">
    <source>
        <dbReference type="Pfam" id="PF03235"/>
    </source>
</evidence>
<evidence type="ECO:0000313" key="3">
    <source>
        <dbReference type="EMBL" id="NMW65916.1"/>
    </source>
</evidence>
<feature type="domain" description="GmrSD restriction endonucleases N-terminal" evidence="1">
    <location>
        <begin position="18"/>
        <end position="220"/>
    </location>
</feature>
<comment type="caution">
    <text evidence="3">The sequence shown here is derived from an EMBL/GenBank/DDBJ whole genome shotgun (WGS) entry which is preliminary data.</text>
</comment>
<dbReference type="PANTHER" id="PTHR35149:SF2">
    <property type="entry name" value="DUF262 DOMAIN-CONTAINING PROTEIN"/>
    <property type="match status" value="1"/>
</dbReference>